<dbReference type="Proteomes" id="UP000663834">
    <property type="component" value="Unassembled WGS sequence"/>
</dbReference>
<reference evidence="2" key="1">
    <citation type="submission" date="2021-02" db="EMBL/GenBank/DDBJ databases">
        <authorList>
            <person name="Nowell W R."/>
        </authorList>
    </citation>
    <scope>NUCLEOTIDE SEQUENCE</scope>
</reference>
<evidence type="ECO:0000313" key="5">
    <source>
        <dbReference type="EMBL" id="CAF4992931.1"/>
    </source>
</evidence>
<evidence type="ECO:0000256" key="1">
    <source>
        <dbReference type="ARBA" id="ARBA00022729"/>
    </source>
</evidence>
<evidence type="ECO:0008006" key="7">
    <source>
        <dbReference type="Google" id="ProtNLM"/>
    </source>
</evidence>
<dbReference type="EMBL" id="CAJNOV010016267">
    <property type="protein sequence ID" value="CAF1587745.1"/>
    <property type="molecule type" value="Genomic_DNA"/>
</dbReference>
<comment type="caution">
    <text evidence="2">The sequence shown here is derived from an EMBL/GenBank/DDBJ whole genome shotgun (WGS) entry which is preliminary data.</text>
</comment>
<evidence type="ECO:0000313" key="2">
    <source>
        <dbReference type="EMBL" id="CAF1587745.1"/>
    </source>
</evidence>
<dbReference type="Proteomes" id="UP000681967">
    <property type="component" value="Unassembled WGS sequence"/>
</dbReference>
<dbReference type="PANTHER" id="PTHR46580">
    <property type="entry name" value="SENSOR KINASE-RELATED"/>
    <property type="match status" value="1"/>
</dbReference>
<dbReference type="SUPFAM" id="SSF69318">
    <property type="entry name" value="Integrin alpha N-terminal domain"/>
    <property type="match status" value="1"/>
</dbReference>
<keyword evidence="1" id="KW-0732">Signal</keyword>
<dbReference type="InterPro" id="IPR013517">
    <property type="entry name" value="FG-GAP"/>
</dbReference>
<evidence type="ECO:0000313" key="4">
    <source>
        <dbReference type="EMBL" id="CAF4868378.1"/>
    </source>
</evidence>
<dbReference type="OrthoDB" id="10060668at2759"/>
<evidence type="ECO:0000313" key="3">
    <source>
        <dbReference type="EMBL" id="CAF1597439.1"/>
    </source>
</evidence>
<gene>
    <name evidence="5" type="ORF">BYL167_LOCUS55220</name>
    <name evidence="2" type="ORF">CJN711_LOCUS33692</name>
    <name evidence="4" type="ORF">GIL414_LOCUS50249</name>
    <name evidence="3" type="ORF">KQP761_LOCUS21872</name>
</gene>
<dbReference type="Pfam" id="PF13517">
    <property type="entry name" value="FG-GAP_3"/>
    <property type="match status" value="1"/>
</dbReference>
<organism evidence="2 6">
    <name type="scientific">Rotaria magnacalcarata</name>
    <dbReference type="NCBI Taxonomy" id="392030"/>
    <lineage>
        <taxon>Eukaryota</taxon>
        <taxon>Metazoa</taxon>
        <taxon>Spiralia</taxon>
        <taxon>Gnathifera</taxon>
        <taxon>Rotifera</taxon>
        <taxon>Eurotatoria</taxon>
        <taxon>Bdelloidea</taxon>
        <taxon>Philodinida</taxon>
        <taxon>Philodinidae</taxon>
        <taxon>Rotaria</taxon>
    </lineage>
</organism>
<dbReference type="AlphaFoldDB" id="A0A815ZWH4"/>
<proteinExistence type="predicted"/>
<dbReference type="PANTHER" id="PTHR46580:SF2">
    <property type="entry name" value="MAM DOMAIN-CONTAINING PROTEIN"/>
    <property type="match status" value="1"/>
</dbReference>
<sequence>MVAVGDLSKDSILDIAVANFGTNSIGIFMGFRNGSFDNHTDHSIRTSRPIVISISDLNNDALLGIVGINCRTHSISIPHGYENGKFSSAATYWTGYDSFPSSVVIADFNNDNYLDLAVTNYGTDNIGIFLWK</sequence>
<dbReference type="InterPro" id="IPR028994">
    <property type="entry name" value="Integrin_alpha_N"/>
</dbReference>
<protein>
    <recommendedName>
        <fullName evidence="7">VCBS repeat-containing protein</fullName>
    </recommendedName>
</protein>
<dbReference type="EMBL" id="CAJNOW010011419">
    <property type="protein sequence ID" value="CAF1597439.1"/>
    <property type="molecule type" value="Genomic_DNA"/>
</dbReference>
<accession>A0A815ZWH4</accession>
<name>A0A815ZWH4_9BILA</name>
<dbReference type="Gene3D" id="2.130.10.130">
    <property type="entry name" value="Integrin alpha, N-terminal"/>
    <property type="match status" value="1"/>
</dbReference>
<dbReference type="Proteomes" id="UP000681720">
    <property type="component" value="Unassembled WGS sequence"/>
</dbReference>
<dbReference type="EMBL" id="CAJOBH010203468">
    <property type="protein sequence ID" value="CAF4992931.1"/>
    <property type="molecule type" value="Genomic_DNA"/>
</dbReference>
<dbReference type="EMBL" id="CAJOBJ010167047">
    <property type="protein sequence ID" value="CAF4868378.1"/>
    <property type="molecule type" value="Genomic_DNA"/>
</dbReference>
<dbReference type="Proteomes" id="UP000663855">
    <property type="component" value="Unassembled WGS sequence"/>
</dbReference>
<evidence type="ECO:0000313" key="6">
    <source>
        <dbReference type="Proteomes" id="UP000663855"/>
    </source>
</evidence>